<feature type="transmembrane region" description="Helical" evidence="1">
    <location>
        <begin position="39"/>
        <end position="59"/>
    </location>
</feature>
<evidence type="ECO:0000313" key="3">
    <source>
        <dbReference type="Proteomes" id="UP001328107"/>
    </source>
</evidence>
<feature type="non-terminal residue" evidence="2">
    <location>
        <position position="185"/>
    </location>
</feature>
<organism evidence="2 3">
    <name type="scientific">Pristionchus mayeri</name>
    <dbReference type="NCBI Taxonomy" id="1317129"/>
    <lineage>
        <taxon>Eukaryota</taxon>
        <taxon>Metazoa</taxon>
        <taxon>Ecdysozoa</taxon>
        <taxon>Nematoda</taxon>
        <taxon>Chromadorea</taxon>
        <taxon>Rhabditida</taxon>
        <taxon>Rhabditina</taxon>
        <taxon>Diplogasteromorpha</taxon>
        <taxon>Diplogasteroidea</taxon>
        <taxon>Neodiplogasteridae</taxon>
        <taxon>Pristionchus</taxon>
    </lineage>
</organism>
<accession>A0AAN5C7W3</accession>
<feature type="transmembrane region" description="Helical" evidence="1">
    <location>
        <begin position="79"/>
        <end position="99"/>
    </location>
</feature>
<comment type="caution">
    <text evidence="2">The sequence shown here is derived from an EMBL/GenBank/DDBJ whole genome shotgun (WGS) entry which is preliminary data.</text>
</comment>
<reference evidence="3" key="1">
    <citation type="submission" date="2022-10" db="EMBL/GenBank/DDBJ databases">
        <title>Genome assembly of Pristionchus species.</title>
        <authorList>
            <person name="Yoshida K."/>
            <person name="Sommer R.J."/>
        </authorList>
    </citation>
    <scope>NUCLEOTIDE SEQUENCE [LARGE SCALE GENOMIC DNA]</scope>
    <source>
        <strain evidence="3">RS5460</strain>
    </source>
</reference>
<feature type="transmembrane region" description="Helical" evidence="1">
    <location>
        <begin position="111"/>
        <end position="131"/>
    </location>
</feature>
<feature type="transmembrane region" description="Helical" evidence="1">
    <location>
        <begin position="6"/>
        <end position="27"/>
    </location>
</feature>
<keyword evidence="1" id="KW-0812">Transmembrane</keyword>
<gene>
    <name evidence="2" type="ORF">PMAYCL1PPCAC_02389</name>
</gene>
<dbReference type="AlphaFoldDB" id="A0AAN5C7W3"/>
<keyword evidence="3" id="KW-1185">Reference proteome</keyword>
<feature type="transmembrane region" description="Helical" evidence="1">
    <location>
        <begin position="151"/>
        <end position="176"/>
    </location>
</feature>
<sequence>MECALFYYQVMGCPLLSLPLIYLLVRLKWSRLTEHSNTFYHFFVWMEILSIAFIFLNAIRAVIEGASLGDLQYVDTLLLYFVHLLSISSSSIVPLLSASAVPKTPRVWDELFFRSLLILSLLLPSIVYLPVLIMAKDESLSRIDFSNIEFISRLLCLLFSSLISLSSIPSILIGVVRVEWAGESK</sequence>
<keyword evidence="1" id="KW-1133">Transmembrane helix</keyword>
<name>A0AAN5C7W3_9BILA</name>
<dbReference type="EMBL" id="BTRK01000001">
    <property type="protein sequence ID" value="GMR32194.1"/>
    <property type="molecule type" value="Genomic_DNA"/>
</dbReference>
<protein>
    <submittedName>
        <fullName evidence="2">Uncharacterized protein</fullName>
    </submittedName>
</protein>
<dbReference type="Proteomes" id="UP001328107">
    <property type="component" value="Unassembled WGS sequence"/>
</dbReference>
<evidence type="ECO:0000313" key="2">
    <source>
        <dbReference type="EMBL" id="GMR32194.1"/>
    </source>
</evidence>
<proteinExistence type="predicted"/>
<evidence type="ECO:0000256" key="1">
    <source>
        <dbReference type="SAM" id="Phobius"/>
    </source>
</evidence>
<keyword evidence="1" id="KW-0472">Membrane</keyword>